<proteinExistence type="predicted"/>
<organism evidence="1 2">
    <name type="scientific">Escherichia phage EcS1</name>
    <dbReference type="NCBI Taxonomy" id="2083276"/>
    <lineage>
        <taxon>Viruses</taxon>
        <taxon>Duplodnaviria</taxon>
        <taxon>Heunggongvirae</taxon>
        <taxon>Uroviricota</taxon>
        <taxon>Caudoviricetes</taxon>
        <taxon>Pantevenvirales</taxon>
        <taxon>Straboviridae</taxon>
        <taxon>Tevenvirinae</taxon>
        <taxon>Kagamiyamavirus</taxon>
        <taxon>Kagamiyamavirus ecs1</taxon>
    </lineage>
</organism>
<dbReference type="EMBL" id="LC371242">
    <property type="protein sequence ID" value="BBC78202.1"/>
    <property type="molecule type" value="Genomic_DNA"/>
</dbReference>
<dbReference type="KEGG" id="vg:65108341"/>
<protein>
    <submittedName>
        <fullName evidence="1">Uncharacterized protein</fullName>
    </submittedName>
</protein>
<evidence type="ECO:0000313" key="2">
    <source>
        <dbReference type="Proteomes" id="UP000250157"/>
    </source>
</evidence>
<dbReference type="RefSeq" id="YP_010090849.1">
    <property type="nucleotide sequence ID" value="NC_055721.1"/>
</dbReference>
<sequence>MSRIYLGVGPHIVAINDSYHGNVFLMRETIRELMMHADYAFTKNEFDEWHFIKFRYAPLRDISYFTIDHLLSELGLYVKGNLNDLRRINKANEKTLEIWSHHRALQCVGDLC</sequence>
<evidence type="ECO:0000313" key="1">
    <source>
        <dbReference type="EMBL" id="BBC78202.1"/>
    </source>
</evidence>
<dbReference type="Proteomes" id="UP000250157">
    <property type="component" value="Segment"/>
</dbReference>
<keyword evidence="2" id="KW-1185">Reference proteome</keyword>
<reference evidence="1 2" key="1">
    <citation type="submission" date="2018-02" db="EMBL/GenBank/DDBJ databases">
        <title>Full genome sequencing of a novel polyvalent bacteriophage as one of T4-Family member.</title>
        <authorList>
            <person name="Kawasaki T."/>
            <person name="Saad A.M."/>
            <person name="Yamada T."/>
        </authorList>
    </citation>
    <scope>NUCLEOTIDE SEQUENCE [LARGE SCALE GENOMIC DNA]</scope>
    <source>
        <strain evidence="1 2">EcS1</strain>
    </source>
</reference>
<dbReference type="GeneID" id="65108341"/>
<accession>A0A2Z5ZCS3</accession>
<name>A0A2Z5ZCS3_9CAUD</name>